<keyword evidence="2" id="KW-1185">Reference proteome</keyword>
<accession>A0A6A5YC12</accession>
<name>A0A6A5YC12_9PLEO</name>
<reference evidence="1" key="1">
    <citation type="journal article" date="2020" name="Stud. Mycol.">
        <title>101 Dothideomycetes genomes: a test case for predicting lifestyles and emergence of pathogens.</title>
        <authorList>
            <person name="Haridas S."/>
            <person name="Albert R."/>
            <person name="Binder M."/>
            <person name="Bloem J."/>
            <person name="Labutti K."/>
            <person name="Salamov A."/>
            <person name="Andreopoulos B."/>
            <person name="Baker S."/>
            <person name="Barry K."/>
            <person name="Bills G."/>
            <person name="Bluhm B."/>
            <person name="Cannon C."/>
            <person name="Castanera R."/>
            <person name="Culley D."/>
            <person name="Daum C."/>
            <person name="Ezra D."/>
            <person name="Gonzalez J."/>
            <person name="Henrissat B."/>
            <person name="Kuo A."/>
            <person name="Liang C."/>
            <person name="Lipzen A."/>
            <person name="Lutzoni F."/>
            <person name="Magnuson J."/>
            <person name="Mondo S."/>
            <person name="Nolan M."/>
            <person name="Ohm R."/>
            <person name="Pangilinan J."/>
            <person name="Park H.-J."/>
            <person name="Ramirez L."/>
            <person name="Alfaro M."/>
            <person name="Sun H."/>
            <person name="Tritt A."/>
            <person name="Yoshinaga Y."/>
            <person name="Zwiers L.-H."/>
            <person name="Turgeon B."/>
            <person name="Goodwin S."/>
            <person name="Spatafora J."/>
            <person name="Crous P."/>
            <person name="Grigoriev I."/>
        </authorList>
    </citation>
    <scope>NUCLEOTIDE SEQUENCE</scope>
    <source>
        <strain evidence="1">CBS 175.79</strain>
    </source>
</reference>
<dbReference type="RefSeq" id="XP_033390559.1">
    <property type="nucleotide sequence ID" value="XM_033531593.1"/>
</dbReference>
<gene>
    <name evidence="1" type="ORF">BU24DRAFT_458096</name>
</gene>
<dbReference type="EMBL" id="ML978066">
    <property type="protein sequence ID" value="KAF2022220.1"/>
    <property type="molecule type" value="Genomic_DNA"/>
</dbReference>
<dbReference type="AlphaFoldDB" id="A0A6A5YC12"/>
<evidence type="ECO:0000313" key="2">
    <source>
        <dbReference type="Proteomes" id="UP000799778"/>
    </source>
</evidence>
<dbReference type="GeneID" id="54288990"/>
<sequence length="283" mass="33781">MARNGPSEQLFAQQTEVKERSVHTIGSADVLDGYNDSLYWRHWRRSGQINNHETLIIVAHYFRDHHISVATFNDTYKYLEATSVDYKLKKHYINNRQRKWQASICTDYLFMHARTIYYQSLDKTPPINMLNITRQERVDMLEQLWPPSAHERKVIAYEMYRSFARYIDFDTIFEPPLSSLPELEAICRPWQDFIKDCYVLGIEDSINIRLRARHQSSSDQTRSEDLEFFRYWKDLTVQSTFTQPLPIEYLPIIIDQSEVRHWFEDKNDPGDDFIFNDSGSEEE</sequence>
<proteinExistence type="predicted"/>
<dbReference type="Proteomes" id="UP000799778">
    <property type="component" value="Unassembled WGS sequence"/>
</dbReference>
<evidence type="ECO:0000313" key="1">
    <source>
        <dbReference type="EMBL" id="KAF2022220.1"/>
    </source>
</evidence>
<organism evidence="1 2">
    <name type="scientific">Aaosphaeria arxii CBS 175.79</name>
    <dbReference type="NCBI Taxonomy" id="1450172"/>
    <lineage>
        <taxon>Eukaryota</taxon>
        <taxon>Fungi</taxon>
        <taxon>Dikarya</taxon>
        <taxon>Ascomycota</taxon>
        <taxon>Pezizomycotina</taxon>
        <taxon>Dothideomycetes</taxon>
        <taxon>Pleosporomycetidae</taxon>
        <taxon>Pleosporales</taxon>
        <taxon>Pleosporales incertae sedis</taxon>
        <taxon>Aaosphaeria</taxon>
    </lineage>
</organism>
<protein>
    <submittedName>
        <fullName evidence="1">Uncharacterized protein</fullName>
    </submittedName>
</protein>